<dbReference type="Proteomes" id="UP000679129">
    <property type="component" value="Chromosome"/>
</dbReference>
<keyword evidence="2" id="KW-1185">Reference proteome</keyword>
<dbReference type="AlphaFoldDB" id="A0A8F1MC82"/>
<dbReference type="EMBL" id="CP076460">
    <property type="protein sequence ID" value="QWQ32730.1"/>
    <property type="molecule type" value="Genomic_DNA"/>
</dbReference>
<sequence length="86" mass="9808">MKREFLEELETDIEVAAENPLIIPTWNTKFDDPVFIIAFEVTLLGNPRVSEEVEELAYLHPQDIVPNQLDSTLINKLAALICDINQ</sequence>
<proteinExistence type="predicted"/>
<accession>A0A8F1MC82</accession>
<evidence type="ECO:0000313" key="1">
    <source>
        <dbReference type="EMBL" id="QWQ32730.1"/>
    </source>
</evidence>
<reference evidence="1" key="1">
    <citation type="submission" date="2021-06" db="EMBL/GenBank/DDBJ databases">
        <title>An adapted protocol for Saccharibacteria cultivation: two new species join this phylum of Candidate Phyla Radiations.</title>
        <authorList>
            <person name="Ibrahim A."/>
            <person name="Maatouk M."/>
            <person name="Zgheib R."/>
            <person name="Haddad G."/>
            <person name="Bou Khalil J."/>
            <person name="Raoult D."/>
            <person name="Bittar F."/>
        </authorList>
    </citation>
    <scope>NUCLEOTIDE SEQUENCE</scope>
    <source>
        <strain evidence="1">IHU1</strain>
    </source>
</reference>
<name>A0A8F1MC82_9BACT</name>
<protein>
    <submittedName>
        <fullName evidence="1">Uncharacterized protein</fullName>
    </submittedName>
</protein>
<organism evidence="1 2">
    <name type="scientific">Candidatus Minimicrobia naudis</name>
    <dbReference type="NCBI Taxonomy" id="2841263"/>
    <lineage>
        <taxon>Bacteria</taxon>
        <taxon>Candidatus Saccharimonadota</taxon>
        <taxon>Candidatus Saccharimonadota incertae sedis</taxon>
        <taxon>Candidatus Minimicrobia</taxon>
    </lineage>
</organism>
<gene>
    <name evidence="1" type="ORF">KOY48_02880</name>
</gene>
<dbReference type="KEGG" id="mnd:KOY48_02880"/>
<evidence type="ECO:0000313" key="2">
    <source>
        <dbReference type="Proteomes" id="UP000679129"/>
    </source>
</evidence>